<reference evidence="5" key="2">
    <citation type="submission" date="2020-09" db="EMBL/GenBank/DDBJ databases">
        <authorList>
            <person name="Sun Q."/>
            <person name="Ohkuma M."/>
        </authorList>
    </citation>
    <scope>NUCLEOTIDE SEQUENCE</scope>
    <source>
        <strain evidence="5">JCM 4988</strain>
    </source>
</reference>
<dbReference type="InterPro" id="IPR015815">
    <property type="entry name" value="HIBADH-related"/>
</dbReference>
<evidence type="ECO:0000313" key="5">
    <source>
        <dbReference type="EMBL" id="GGZ33801.1"/>
    </source>
</evidence>
<dbReference type="Proteomes" id="UP000630936">
    <property type="component" value="Unassembled WGS sequence"/>
</dbReference>
<dbReference type="PIRSF" id="PIRSF000103">
    <property type="entry name" value="HIBADH"/>
    <property type="match status" value="1"/>
</dbReference>
<dbReference type="Gene3D" id="3.40.50.720">
    <property type="entry name" value="NAD(P)-binding Rossmann-like Domain"/>
    <property type="match status" value="1"/>
</dbReference>
<evidence type="ECO:0000256" key="2">
    <source>
        <dbReference type="ARBA" id="ARBA00023002"/>
    </source>
</evidence>
<dbReference type="GO" id="GO:0016491">
    <property type="term" value="F:oxidoreductase activity"/>
    <property type="evidence" value="ECO:0007669"/>
    <property type="project" value="UniProtKB-KW"/>
</dbReference>
<reference evidence="5" key="1">
    <citation type="journal article" date="2014" name="Int. J. Syst. Evol. Microbiol.">
        <title>Complete genome sequence of Corynebacterium casei LMG S-19264T (=DSM 44701T), isolated from a smear-ripened cheese.</title>
        <authorList>
            <consortium name="US DOE Joint Genome Institute (JGI-PGF)"/>
            <person name="Walter F."/>
            <person name="Albersmeier A."/>
            <person name="Kalinowski J."/>
            <person name="Ruckert C."/>
        </authorList>
    </citation>
    <scope>NUCLEOTIDE SEQUENCE</scope>
    <source>
        <strain evidence="5">JCM 4988</strain>
    </source>
</reference>
<name>A0A918Q6J7_9ACTN</name>
<dbReference type="EMBL" id="BMWG01000007">
    <property type="protein sequence ID" value="GGZ33801.1"/>
    <property type="molecule type" value="Genomic_DNA"/>
</dbReference>
<dbReference type="InterPro" id="IPR048666">
    <property type="entry name" value="RedAm-like_C"/>
</dbReference>
<evidence type="ECO:0000256" key="1">
    <source>
        <dbReference type="ARBA" id="ARBA00009080"/>
    </source>
</evidence>
<sequence length="302" mass="30900">MTVNENVNENHEQSAVSVIGLGQLGTRLAQAFLGAGHTTTVWNRTAAKADALAAQGAAPAADPAAAVAASPLVVVCLPDYPAVEGLLGPVADRLRGRTLVNLTSGTPQDAARVAGWAAEHGVGYLDGAAMSGTRLVGRPEALFVFSGSEDAFAAHREELASLGNAVYLGGDPALAPVYDTALFGLVWGALAGFYHSVALVGTAGVDPTVFTAVAGEHMSFVTSLMTEHARQIEDGVFPDDDGTVEVHRAAMDHLQHTSGSRGIGTEVPDLFKSLLERAAADGHGTSGVASVVATIAKGERNV</sequence>
<evidence type="ECO:0000259" key="3">
    <source>
        <dbReference type="Pfam" id="PF03446"/>
    </source>
</evidence>
<dbReference type="Pfam" id="PF21761">
    <property type="entry name" value="RedAm-like_C"/>
    <property type="match status" value="1"/>
</dbReference>
<dbReference type="Gene3D" id="1.10.1040.10">
    <property type="entry name" value="N-(1-d-carboxylethyl)-l-norvaline Dehydrogenase, domain 2"/>
    <property type="match status" value="1"/>
</dbReference>
<dbReference type="AlphaFoldDB" id="A0A918Q6J7"/>
<comment type="similarity">
    <text evidence="1">Belongs to the HIBADH-related family.</text>
</comment>
<proteinExistence type="inferred from homology"/>
<protein>
    <submittedName>
        <fullName evidence="5">3-hydroxyisobutyrate dehydrogenase</fullName>
    </submittedName>
</protein>
<dbReference type="Pfam" id="PF03446">
    <property type="entry name" value="NAD_binding_2"/>
    <property type="match status" value="1"/>
</dbReference>
<dbReference type="InterPro" id="IPR006115">
    <property type="entry name" value="6PGDH_NADP-bd"/>
</dbReference>
<keyword evidence="2" id="KW-0560">Oxidoreductase</keyword>
<dbReference type="InterPro" id="IPR013328">
    <property type="entry name" value="6PGD_dom2"/>
</dbReference>
<feature type="domain" description="6-phosphogluconate dehydrogenase NADP-binding" evidence="3">
    <location>
        <begin position="16"/>
        <end position="168"/>
    </location>
</feature>
<keyword evidence="6" id="KW-1185">Reference proteome</keyword>
<dbReference type="InterPro" id="IPR036291">
    <property type="entry name" value="NAD(P)-bd_dom_sf"/>
</dbReference>
<accession>A0A918Q6J7</accession>
<dbReference type="GO" id="GO:0050661">
    <property type="term" value="F:NADP binding"/>
    <property type="evidence" value="ECO:0007669"/>
    <property type="project" value="InterPro"/>
</dbReference>
<gene>
    <name evidence="5" type="primary">mmsB</name>
    <name evidence="5" type="ORF">GCM10010387_30000</name>
</gene>
<comment type="caution">
    <text evidence="5">The sequence shown here is derived from an EMBL/GenBank/DDBJ whole genome shotgun (WGS) entry which is preliminary data.</text>
</comment>
<evidence type="ECO:0000313" key="6">
    <source>
        <dbReference type="Proteomes" id="UP000630936"/>
    </source>
</evidence>
<feature type="domain" description="NADPH-dependent reductive aminase-like C-terminal" evidence="4">
    <location>
        <begin position="171"/>
        <end position="296"/>
    </location>
</feature>
<dbReference type="InterPro" id="IPR051265">
    <property type="entry name" value="HIBADH-related_NP60_sf"/>
</dbReference>
<dbReference type="PANTHER" id="PTHR43580:SF2">
    <property type="entry name" value="CYTOKINE-LIKE NUCLEAR FACTOR N-PAC"/>
    <property type="match status" value="1"/>
</dbReference>
<dbReference type="PANTHER" id="PTHR43580">
    <property type="entry name" value="OXIDOREDUCTASE GLYR1-RELATED"/>
    <property type="match status" value="1"/>
</dbReference>
<evidence type="ECO:0000259" key="4">
    <source>
        <dbReference type="Pfam" id="PF21761"/>
    </source>
</evidence>
<organism evidence="5 6">
    <name type="scientific">Streptomyces inusitatus</name>
    <dbReference type="NCBI Taxonomy" id="68221"/>
    <lineage>
        <taxon>Bacteria</taxon>
        <taxon>Bacillati</taxon>
        <taxon>Actinomycetota</taxon>
        <taxon>Actinomycetes</taxon>
        <taxon>Kitasatosporales</taxon>
        <taxon>Streptomycetaceae</taxon>
        <taxon>Streptomyces</taxon>
    </lineage>
</organism>
<dbReference type="SUPFAM" id="SSF51735">
    <property type="entry name" value="NAD(P)-binding Rossmann-fold domains"/>
    <property type="match status" value="1"/>
</dbReference>